<evidence type="ECO:0000313" key="3">
    <source>
        <dbReference type="Proteomes" id="UP000278807"/>
    </source>
</evidence>
<feature type="region of interest" description="Disordered" evidence="1">
    <location>
        <begin position="215"/>
        <end position="251"/>
    </location>
</feature>
<name>A0A0R3TFD4_RODNA</name>
<protein>
    <submittedName>
        <fullName evidence="4">Nipped-B protein</fullName>
    </submittedName>
</protein>
<feature type="compositionally biased region" description="Polar residues" evidence="1">
    <location>
        <begin position="66"/>
        <end position="82"/>
    </location>
</feature>
<dbReference type="Proteomes" id="UP000278807">
    <property type="component" value="Unassembled WGS sequence"/>
</dbReference>
<proteinExistence type="predicted"/>
<keyword evidence="3" id="KW-1185">Reference proteome</keyword>
<dbReference type="EMBL" id="UZAE01005381">
    <property type="protein sequence ID" value="VDO01631.1"/>
    <property type="molecule type" value="Genomic_DNA"/>
</dbReference>
<sequence length="455" mass="50590">ARKRAGKDEVANEGEDEDVVTVGQAGLAWRREKRRAKLSVRVLRQLLTVVHSLAGKHSTFPKGPVSSLNPTDNDNQGTSVTKENGEEKPEGQAAADEEEDQATKPASTSTNTEAMEVGSANNEEEEEEEKTTADLESVCSEAPKMAELEITIQKTLDEIVKTCLACEICKPHYITCLTTLSHIGLLFPGVYNRQLKPLMTGHLIPNLLTKDELDTPASVGKSKATSTKAARKSGQKLNQPSTSKSSGEEAKASDWTLDGNVPILTRAKIAAVKLMANWLVGLKLQNKQVAQVIIRLIHRIIVHDGDLTGKGHMSLGDMSRVRLVAATSWLKIANFQFYAEVIEVGWCQSMSYVMCDPCPNVRQRFLEVLHKGLIRLKLPLEYMAMFSHAADVPDLVFRQFAKQYFVANVKQRREFLAKHGSFSENPSKFCFAIWFIYLITVKFSSLMRQKLNLVF</sequence>
<dbReference type="WBParaSite" id="HNAJ_0000577501-mRNA-1">
    <property type="protein sequence ID" value="HNAJ_0000577501-mRNA-1"/>
    <property type="gene ID" value="HNAJ_0000577501"/>
</dbReference>
<evidence type="ECO:0000313" key="4">
    <source>
        <dbReference type="WBParaSite" id="HNAJ_0000577501-mRNA-1"/>
    </source>
</evidence>
<gene>
    <name evidence="2" type="ORF">HNAJ_LOCUS5771</name>
</gene>
<accession>A0A0R3TFD4</accession>
<dbReference type="STRING" id="102285.A0A0R3TFD4"/>
<feature type="region of interest" description="Disordered" evidence="1">
    <location>
        <begin position="56"/>
        <end position="135"/>
    </location>
</feature>
<organism evidence="4">
    <name type="scientific">Rodentolepis nana</name>
    <name type="common">Dwarf tapeworm</name>
    <name type="synonym">Hymenolepis nana</name>
    <dbReference type="NCBI Taxonomy" id="102285"/>
    <lineage>
        <taxon>Eukaryota</taxon>
        <taxon>Metazoa</taxon>
        <taxon>Spiralia</taxon>
        <taxon>Lophotrochozoa</taxon>
        <taxon>Platyhelminthes</taxon>
        <taxon>Cestoda</taxon>
        <taxon>Eucestoda</taxon>
        <taxon>Cyclophyllidea</taxon>
        <taxon>Hymenolepididae</taxon>
        <taxon>Rodentolepis</taxon>
    </lineage>
</organism>
<evidence type="ECO:0000256" key="1">
    <source>
        <dbReference type="SAM" id="MobiDB-lite"/>
    </source>
</evidence>
<dbReference type="OrthoDB" id="200660at2759"/>
<feature type="compositionally biased region" description="Polar residues" evidence="1">
    <location>
        <begin position="235"/>
        <end position="245"/>
    </location>
</feature>
<evidence type="ECO:0000313" key="2">
    <source>
        <dbReference type="EMBL" id="VDO01631.1"/>
    </source>
</evidence>
<reference evidence="2 3" key="2">
    <citation type="submission" date="2018-11" db="EMBL/GenBank/DDBJ databases">
        <authorList>
            <consortium name="Pathogen Informatics"/>
        </authorList>
    </citation>
    <scope>NUCLEOTIDE SEQUENCE [LARGE SCALE GENOMIC DNA]</scope>
</reference>
<feature type="compositionally biased region" description="Polar residues" evidence="1">
    <location>
        <begin position="104"/>
        <end position="113"/>
    </location>
</feature>
<feature type="compositionally biased region" description="Low complexity" evidence="1">
    <location>
        <begin position="217"/>
        <end position="228"/>
    </location>
</feature>
<dbReference type="AlphaFoldDB" id="A0A0R3TFD4"/>
<reference evidence="4" key="1">
    <citation type="submission" date="2017-02" db="UniProtKB">
        <authorList>
            <consortium name="WormBaseParasite"/>
        </authorList>
    </citation>
    <scope>IDENTIFICATION</scope>
</reference>
<dbReference type="Pfam" id="PF20168">
    <property type="entry name" value="PDS5"/>
    <property type="match status" value="1"/>
</dbReference>